<organism evidence="2 3">
    <name type="scientific">Mucilaginibacter gynuensis</name>
    <dbReference type="NCBI Taxonomy" id="1302236"/>
    <lineage>
        <taxon>Bacteria</taxon>
        <taxon>Pseudomonadati</taxon>
        <taxon>Bacteroidota</taxon>
        <taxon>Sphingobacteriia</taxon>
        <taxon>Sphingobacteriales</taxon>
        <taxon>Sphingobacteriaceae</taxon>
        <taxon>Mucilaginibacter</taxon>
    </lineage>
</organism>
<reference evidence="3" key="1">
    <citation type="journal article" date="2019" name="Int. J. Syst. Evol. Microbiol.">
        <title>The Global Catalogue of Microorganisms (GCM) 10K type strain sequencing project: providing services to taxonomists for standard genome sequencing and annotation.</title>
        <authorList>
            <consortium name="The Broad Institute Genomics Platform"/>
            <consortium name="The Broad Institute Genome Sequencing Center for Infectious Disease"/>
            <person name="Wu L."/>
            <person name="Ma J."/>
        </authorList>
    </citation>
    <scope>NUCLEOTIDE SEQUENCE [LARGE SCALE GENOMIC DNA]</scope>
    <source>
        <strain evidence="3">JCM 17705</strain>
    </source>
</reference>
<accession>A0ABP8H3R9</accession>
<dbReference type="InterPro" id="IPR052919">
    <property type="entry name" value="TA_system_RNase"/>
</dbReference>
<dbReference type="Proteomes" id="UP001500582">
    <property type="component" value="Unassembled WGS sequence"/>
</dbReference>
<protein>
    <submittedName>
        <fullName evidence="2">Type II toxin-antitoxin system VapC family toxin</fullName>
    </submittedName>
</protein>
<dbReference type="PANTHER" id="PTHR36173">
    <property type="entry name" value="RIBONUCLEASE VAPC16-RELATED"/>
    <property type="match status" value="1"/>
</dbReference>
<dbReference type="Gene3D" id="3.40.50.1010">
    <property type="entry name" value="5'-nuclease"/>
    <property type="match status" value="1"/>
</dbReference>
<evidence type="ECO:0000313" key="2">
    <source>
        <dbReference type="EMBL" id="GAA4333976.1"/>
    </source>
</evidence>
<dbReference type="InterPro" id="IPR041705">
    <property type="entry name" value="PIN_Sll0205"/>
</dbReference>
<sequence>MNLLLDTHVLIWFFEGESKLSPPVRALIEDARNKCFVSIASVWEITIKSSLGKLEFARSAKEISQLLYNNGISLLNIEIEHLDIMKSLPHHHRDPFDRLLIAQAISEGLSIISADRYFSPYPVKITWL</sequence>
<dbReference type="InterPro" id="IPR002716">
    <property type="entry name" value="PIN_dom"/>
</dbReference>
<dbReference type="PANTHER" id="PTHR36173:SF2">
    <property type="entry name" value="RIBONUCLEASE VAPC16"/>
    <property type="match status" value="1"/>
</dbReference>
<keyword evidence="3" id="KW-1185">Reference proteome</keyword>
<feature type="domain" description="PIN" evidence="1">
    <location>
        <begin position="4"/>
        <end position="119"/>
    </location>
</feature>
<comment type="caution">
    <text evidence="2">The sequence shown here is derived from an EMBL/GenBank/DDBJ whole genome shotgun (WGS) entry which is preliminary data.</text>
</comment>
<gene>
    <name evidence="2" type="ORF">GCM10023149_41060</name>
</gene>
<dbReference type="CDD" id="cd09872">
    <property type="entry name" value="PIN_Sll0205-like"/>
    <property type="match status" value="1"/>
</dbReference>
<proteinExistence type="predicted"/>
<name>A0ABP8H3R9_9SPHI</name>
<evidence type="ECO:0000313" key="3">
    <source>
        <dbReference type="Proteomes" id="UP001500582"/>
    </source>
</evidence>
<dbReference type="Pfam" id="PF01850">
    <property type="entry name" value="PIN"/>
    <property type="match status" value="1"/>
</dbReference>
<dbReference type="EMBL" id="BAABFT010000014">
    <property type="protein sequence ID" value="GAA4333976.1"/>
    <property type="molecule type" value="Genomic_DNA"/>
</dbReference>
<evidence type="ECO:0000259" key="1">
    <source>
        <dbReference type="Pfam" id="PF01850"/>
    </source>
</evidence>
<dbReference type="InterPro" id="IPR029060">
    <property type="entry name" value="PIN-like_dom_sf"/>
</dbReference>
<dbReference type="RefSeq" id="WP_345213052.1">
    <property type="nucleotide sequence ID" value="NZ_BAABFT010000014.1"/>
</dbReference>
<dbReference type="SUPFAM" id="SSF88723">
    <property type="entry name" value="PIN domain-like"/>
    <property type="match status" value="1"/>
</dbReference>